<evidence type="ECO:0000313" key="1">
    <source>
        <dbReference type="EMBL" id="GBN56888.1"/>
    </source>
</evidence>
<keyword evidence="2" id="KW-1185">Reference proteome</keyword>
<dbReference type="Proteomes" id="UP000499080">
    <property type="component" value="Unassembled WGS sequence"/>
</dbReference>
<gene>
    <name evidence="1" type="ORF">AVEN_2457_1</name>
</gene>
<comment type="caution">
    <text evidence="1">The sequence shown here is derived from an EMBL/GenBank/DDBJ whole genome shotgun (WGS) entry which is preliminary data.</text>
</comment>
<name>A0A4Y2PYA8_ARAVE</name>
<evidence type="ECO:0000313" key="2">
    <source>
        <dbReference type="Proteomes" id="UP000499080"/>
    </source>
</evidence>
<protein>
    <submittedName>
        <fullName evidence="1">Uncharacterized protein</fullName>
    </submittedName>
</protein>
<proteinExistence type="predicted"/>
<organism evidence="1 2">
    <name type="scientific">Araneus ventricosus</name>
    <name type="common">Orbweaver spider</name>
    <name type="synonym">Epeira ventricosa</name>
    <dbReference type="NCBI Taxonomy" id="182803"/>
    <lineage>
        <taxon>Eukaryota</taxon>
        <taxon>Metazoa</taxon>
        <taxon>Ecdysozoa</taxon>
        <taxon>Arthropoda</taxon>
        <taxon>Chelicerata</taxon>
        <taxon>Arachnida</taxon>
        <taxon>Araneae</taxon>
        <taxon>Araneomorphae</taxon>
        <taxon>Entelegynae</taxon>
        <taxon>Araneoidea</taxon>
        <taxon>Araneidae</taxon>
        <taxon>Araneus</taxon>
    </lineage>
</organism>
<accession>A0A4Y2PYA8</accession>
<dbReference type="AlphaFoldDB" id="A0A4Y2PYA8"/>
<sequence>MGIKLLESRSLERILESVLDTKTVKNRVKVNVATLPNIQDDSAKEGLAEEHISLALLDFIEAKMCNKILDLQRFPFDQLSKNFKSWKSILDTFDVNGRCVTEINKCLKNRNSICLYSNNEDGGFPDQFRFYRVN</sequence>
<reference evidence="1 2" key="1">
    <citation type="journal article" date="2019" name="Sci. Rep.">
        <title>Orb-weaving spider Araneus ventricosus genome elucidates the spidroin gene catalogue.</title>
        <authorList>
            <person name="Kono N."/>
            <person name="Nakamura H."/>
            <person name="Ohtoshi R."/>
            <person name="Moran D.A.P."/>
            <person name="Shinohara A."/>
            <person name="Yoshida Y."/>
            <person name="Fujiwara M."/>
            <person name="Mori M."/>
            <person name="Tomita M."/>
            <person name="Arakawa K."/>
        </authorList>
    </citation>
    <scope>NUCLEOTIDE SEQUENCE [LARGE SCALE GENOMIC DNA]</scope>
</reference>
<dbReference type="EMBL" id="BGPR01218276">
    <property type="protein sequence ID" value="GBN56888.1"/>
    <property type="molecule type" value="Genomic_DNA"/>
</dbReference>